<comment type="similarity">
    <text evidence="2">Belongs to the metallo-beta-lactamase superfamily.</text>
</comment>
<keyword evidence="4" id="KW-0378">Hydrolase</keyword>
<dbReference type="EMBL" id="JADNYJ010000010">
    <property type="protein sequence ID" value="KAF8908898.1"/>
    <property type="molecule type" value="Genomic_DNA"/>
</dbReference>
<gene>
    <name evidence="6" type="ORF">CPB84DRAFT_1843260</name>
</gene>
<keyword evidence="3" id="KW-0479">Metal-binding</keyword>
<proteinExistence type="inferred from homology"/>
<comment type="caution">
    <text evidence="6">The sequence shown here is derived from an EMBL/GenBank/DDBJ whole genome shotgun (WGS) entry which is preliminary data.</text>
</comment>
<dbReference type="PANTHER" id="PTHR42978:SF2">
    <property type="entry name" value="102 KBASES UNSTABLE REGION: FROM 1 TO 119443"/>
    <property type="match status" value="1"/>
</dbReference>
<organism evidence="6 7">
    <name type="scientific">Gymnopilus junonius</name>
    <name type="common">Spectacular rustgill mushroom</name>
    <name type="synonym">Gymnopilus spectabilis subsp. junonius</name>
    <dbReference type="NCBI Taxonomy" id="109634"/>
    <lineage>
        <taxon>Eukaryota</taxon>
        <taxon>Fungi</taxon>
        <taxon>Dikarya</taxon>
        <taxon>Basidiomycota</taxon>
        <taxon>Agaricomycotina</taxon>
        <taxon>Agaricomycetes</taxon>
        <taxon>Agaricomycetidae</taxon>
        <taxon>Agaricales</taxon>
        <taxon>Agaricineae</taxon>
        <taxon>Hymenogastraceae</taxon>
        <taxon>Gymnopilus</taxon>
    </lineage>
</organism>
<dbReference type="AlphaFoldDB" id="A0A9P5TSH1"/>
<dbReference type="Gene3D" id="3.60.15.10">
    <property type="entry name" value="Ribonuclease Z/Hydroxyacylglutathione hydrolase-like"/>
    <property type="match status" value="1"/>
</dbReference>
<evidence type="ECO:0000256" key="2">
    <source>
        <dbReference type="ARBA" id="ARBA00007749"/>
    </source>
</evidence>
<evidence type="ECO:0000313" key="6">
    <source>
        <dbReference type="EMBL" id="KAF8908898.1"/>
    </source>
</evidence>
<name>A0A9P5TSH1_GYMJU</name>
<evidence type="ECO:0000256" key="4">
    <source>
        <dbReference type="ARBA" id="ARBA00022801"/>
    </source>
</evidence>
<comment type="cofactor">
    <cofactor evidence="1">
        <name>Zn(2+)</name>
        <dbReference type="ChEBI" id="CHEBI:29105"/>
    </cofactor>
</comment>
<evidence type="ECO:0008006" key="8">
    <source>
        <dbReference type="Google" id="ProtNLM"/>
    </source>
</evidence>
<sequence length="191" mass="21234">MFLPNPAPNQPYCNVSALEAGLIDLLDEMFITPAITGKVSTAPSLAFLIRHSERKDLNFSYLSTTHVDWKPVGPFPRALDYLEDGSLYIVDAPGHLPGHINVLARTSSDGGWIFLAGDSAHHWSLITGEAQIAIGHPGHLNETADANKELAEEHIRRIRELWKLPEFRSYWVTIFRGMKNTKAPTHSGQGR</sequence>
<dbReference type="OrthoDB" id="10250730at2759"/>
<evidence type="ECO:0000256" key="1">
    <source>
        <dbReference type="ARBA" id="ARBA00001947"/>
    </source>
</evidence>
<dbReference type="InterPro" id="IPR051013">
    <property type="entry name" value="MBL_superfamily_lactonases"/>
</dbReference>
<protein>
    <recommendedName>
        <fullName evidence="8">Metallo-beta-lactamase domain-containing protein</fullName>
    </recommendedName>
</protein>
<dbReference type="Proteomes" id="UP000724874">
    <property type="component" value="Unassembled WGS sequence"/>
</dbReference>
<dbReference type="GO" id="GO:0046872">
    <property type="term" value="F:metal ion binding"/>
    <property type="evidence" value="ECO:0007669"/>
    <property type="project" value="UniProtKB-KW"/>
</dbReference>
<dbReference type="InterPro" id="IPR036866">
    <property type="entry name" value="RibonucZ/Hydroxyglut_hydro"/>
</dbReference>
<reference evidence="6" key="1">
    <citation type="submission" date="2020-11" db="EMBL/GenBank/DDBJ databases">
        <authorList>
            <consortium name="DOE Joint Genome Institute"/>
            <person name="Ahrendt S."/>
            <person name="Riley R."/>
            <person name="Andreopoulos W."/>
            <person name="LaButti K."/>
            <person name="Pangilinan J."/>
            <person name="Ruiz-duenas F.J."/>
            <person name="Barrasa J.M."/>
            <person name="Sanchez-Garcia M."/>
            <person name="Camarero S."/>
            <person name="Miyauchi S."/>
            <person name="Serrano A."/>
            <person name="Linde D."/>
            <person name="Babiker R."/>
            <person name="Drula E."/>
            <person name="Ayuso-Fernandez I."/>
            <person name="Pacheco R."/>
            <person name="Padilla G."/>
            <person name="Ferreira P."/>
            <person name="Barriuso J."/>
            <person name="Kellner H."/>
            <person name="Castanera R."/>
            <person name="Alfaro M."/>
            <person name="Ramirez L."/>
            <person name="Pisabarro A.G."/>
            <person name="Kuo A."/>
            <person name="Tritt A."/>
            <person name="Lipzen A."/>
            <person name="He G."/>
            <person name="Yan M."/>
            <person name="Ng V."/>
            <person name="Cullen D."/>
            <person name="Martin F."/>
            <person name="Rosso M.-N."/>
            <person name="Henrissat B."/>
            <person name="Hibbett D."/>
            <person name="Martinez A.T."/>
            <person name="Grigoriev I.V."/>
        </authorList>
    </citation>
    <scope>NUCLEOTIDE SEQUENCE</scope>
    <source>
        <strain evidence="6">AH 44721</strain>
    </source>
</reference>
<keyword evidence="7" id="KW-1185">Reference proteome</keyword>
<dbReference type="SUPFAM" id="SSF56281">
    <property type="entry name" value="Metallo-hydrolase/oxidoreductase"/>
    <property type="match status" value="1"/>
</dbReference>
<accession>A0A9P5TSH1</accession>
<dbReference type="GO" id="GO:0016787">
    <property type="term" value="F:hydrolase activity"/>
    <property type="evidence" value="ECO:0007669"/>
    <property type="project" value="UniProtKB-KW"/>
</dbReference>
<keyword evidence="5" id="KW-0862">Zinc</keyword>
<dbReference type="PANTHER" id="PTHR42978">
    <property type="entry name" value="QUORUM-QUENCHING LACTONASE YTNP-RELATED-RELATED"/>
    <property type="match status" value="1"/>
</dbReference>
<evidence type="ECO:0000256" key="5">
    <source>
        <dbReference type="ARBA" id="ARBA00022833"/>
    </source>
</evidence>
<evidence type="ECO:0000313" key="7">
    <source>
        <dbReference type="Proteomes" id="UP000724874"/>
    </source>
</evidence>
<evidence type="ECO:0000256" key="3">
    <source>
        <dbReference type="ARBA" id="ARBA00022723"/>
    </source>
</evidence>